<evidence type="ECO:0000313" key="1">
    <source>
        <dbReference type="EMBL" id="KGF44146.1"/>
    </source>
</evidence>
<dbReference type="EMBL" id="JRNQ01000049">
    <property type="protein sequence ID" value="KGF44146.1"/>
    <property type="molecule type" value="Genomic_DNA"/>
</dbReference>
<dbReference type="Gene3D" id="3.40.50.1000">
    <property type="entry name" value="HAD superfamily/HAD-like"/>
    <property type="match status" value="1"/>
</dbReference>
<dbReference type="SFLD" id="SFLDG01144">
    <property type="entry name" value="C2.B.4:_PGP_Like"/>
    <property type="match status" value="1"/>
</dbReference>
<dbReference type="InterPro" id="IPR036412">
    <property type="entry name" value="HAD-like_sf"/>
</dbReference>
<sequence length="262" mass="28912">MAVRAIFFDIDGTLVSFKTHKIPASTIEAIRIVKDKGIKIFISTGRPKSFITNLKEIEHLIDGYISFNGALAQVGNDVIFMKELPKEDIRRMMEDATTRNYTLAICGRDKVAIHNYSHIFTELFVEGLGVDSVDLNDKVEPLLEMPILQMSPFFTVDDEKLIMPKLVGCESLRWHPLFTDISSRGIHKGMILPKVAAYIGVDINDCVAFGDGGNDKGMLEVAGIGVAMGNANDDVKAVADYVTTTVDDNGIANAFKHFKLID</sequence>
<name>A0A096AC67_9BACT</name>
<dbReference type="InterPro" id="IPR000150">
    <property type="entry name" value="Cof"/>
</dbReference>
<dbReference type="GO" id="GO:0005829">
    <property type="term" value="C:cytosol"/>
    <property type="evidence" value="ECO:0007669"/>
    <property type="project" value="TreeGrafter"/>
</dbReference>
<dbReference type="GO" id="GO:0000287">
    <property type="term" value="F:magnesium ion binding"/>
    <property type="evidence" value="ECO:0007669"/>
    <property type="project" value="TreeGrafter"/>
</dbReference>
<dbReference type="SFLD" id="SFLDS00003">
    <property type="entry name" value="Haloacid_Dehalogenase"/>
    <property type="match status" value="1"/>
</dbReference>
<dbReference type="PROSITE" id="PS01228">
    <property type="entry name" value="COF_1"/>
    <property type="match status" value="1"/>
</dbReference>
<accession>A0A096AC67</accession>
<dbReference type="Proteomes" id="UP000029525">
    <property type="component" value="Unassembled WGS sequence"/>
</dbReference>
<dbReference type="Gene3D" id="3.30.1240.10">
    <property type="match status" value="1"/>
</dbReference>
<dbReference type="OrthoDB" id="9814970at2"/>
<dbReference type="PANTHER" id="PTHR10000">
    <property type="entry name" value="PHOSPHOSERINE PHOSPHATASE"/>
    <property type="match status" value="1"/>
</dbReference>
<keyword evidence="1" id="KW-0378">Hydrolase</keyword>
<dbReference type="SUPFAM" id="SSF56784">
    <property type="entry name" value="HAD-like"/>
    <property type="match status" value="1"/>
</dbReference>
<dbReference type="GO" id="GO:0016791">
    <property type="term" value="F:phosphatase activity"/>
    <property type="evidence" value="ECO:0007669"/>
    <property type="project" value="UniProtKB-ARBA"/>
</dbReference>
<evidence type="ECO:0000313" key="2">
    <source>
        <dbReference type="Proteomes" id="UP000029525"/>
    </source>
</evidence>
<gene>
    <name evidence="1" type="ORF">HMPREF0647_07865</name>
</gene>
<dbReference type="RefSeq" id="WP_036863261.1">
    <property type="nucleotide sequence ID" value="NZ_JRNQ01000049.1"/>
</dbReference>
<protein>
    <submittedName>
        <fullName evidence="1">Hydrolase</fullName>
    </submittedName>
</protein>
<dbReference type="PANTHER" id="PTHR10000:SF25">
    <property type="entry name" value="PHOSPHATASE YKRA-RELATED"/>
    <property type="match status" value="1"/>
</dbReference>
<dbReference type="SFLD" id="SFLDG01140">
    <property type="entry name" value="C2.B:_Phosphomannomutase_and_P"/>
    <property type="match status" value="1"/>
</dbReference>
<dbReference type="InterPro" id="IPR023214">
    <property type="entry name" value="HAD_sf"/>
</dbReference>
<reference evidence="1 2" key="1">
    <citation type="submission" date="2014-07" db="EMBL/GenBank/DDBJ databases">
        <authorList>
            <person name="McCorrison J."/>
            <person name="Sanka R."/>
            <person name="Torralba M."/>
            <person name="Gillis M."/>
            <person name="Haft D.H."/>
            <person name="Methe B."/>
            <person name="Sutton G."/>
            <person name="Nelson K.E."/>
        </authorList>
    </citation>
    <scope>NUCLEOTIDE SEQUENCE [LARGE SCALE GENOMIC DNA]</scope>
    <source>
        <strain evidence="1 2">DNF00320</strain>
    </source>
</reference>
<proteinExistence type="predicted"/>
<comment type="caution">
    <text evidence="1">The sequence shown here is derived from an EMBL/GenBank/DDBJ whole genome shotgun (WGS) entry which is preliminary data.</text>
</comment>
<organism evidence="1 2">
    <name type="scientific">Prevotella bivia DNF00320</name>
    <dbReference type="NCBI Taxonomy" id="1401068"/>
    <lineage>
        <taxon>Bacteria</taxon>
        <taxon>Pseudomonadati</taxon>
        <taxon>Bacteroidota</taxon>
        <taxon>Bacteroidia</taxon>
        <taxon>Bacteroidales</taxon>
        <taxon>Prevotellaceae</taxon>
        <taxon>Prevotella</taxon>
    </lineage>
</organism>
<dbReference type="Pfam" id="PF08282">
    <property type="entry name" value="Hydrolase_3"/>
    <property type="match status" value="1"/>
</dbReference>
<dbReference type="PROSITE" id="PS01229">
    <property type="entry name" value="COF_2"/>
    <property type="match status" value="1"/>
</dbReference>
<dbReference type="AlphaFoldDB" id="A0A096AC67"/>
<dbReference type="NCBIfam" id="TIGR00099">
    <property type="entry name" value="Cof-subfamily"/>
    <property type="match status" value="1"/>
</dbReference>